<sequence length="66" mass="7551">MGTALDKFKPFEHLFTSCDDSLDGKVVTIHDHEVYTLPNVTFVPKTHMWQIEELQARLSSGHNHTV</sequence>
<evidence type="ECO:0000313" key="1">
    <source>
        <dbReference type="EMBL" id="KIK78758.1"/>
    </source>
</evidence>
<dbReference type="HOGENOM" id="CLU_2831885_0_0_1"/>
<gene>
    <name evidence="1" type="ORF">PAXRUDRAFT_16702</name>
</gene>
<dbReference type="EMBL" id="KN826484">
    <property type="protein sequence ID" value="KIK78758.1"/>
    <property type="molecule type" value="Genomic_DNA"/>
</dbReference>
<accession>A0A0D0CTL8</accession>
<protein>
    <submittedName>
        <fullName evidence="1">Unplaced genomic scaffold scaffold_1662, whole genome shotgun sequence</fullName>
    </submittedName>
</protein>
<keyword evidence="2" id="KW-1185">Reference proteome</keyword>
<name>A0A0D0CTL8_9AGAM</name>
<reference evidence="1 2" key="1">
    <citation type="submission" date="2014-04" db="EMBL/GenBank/DDBJ databases">
        <authorList>
            <consortium name="DOE Joint Genome Institute"/>
            <person name="Kuo A."/>
            <person name="Kohler A."/>
            <person name="Jargeat P."/>
            <person name="Nagy L.G."/>
            <person name="Floudas D."/>
            <person name="Copeland A."/>
            <person name="Barry K.W."/>
            <person name="Cichocki N."/>
            <person name="Veneault-Fourrey C."/>
            <person name="LaButti K."/>
            <person name="Lindquist E.A."/>
            <person name="Lipzen A."/>
            <person name="Lundell T."/>
            <person name="Morin E."/>
            <person name="Murat C."/>
            <person name="Sun H."/>
            <person name="Tunlid A."/>
            <person name="Henrissat B."/>
            <person name="Grigoriev I.V."/>
            <person name="Hibbett D.S."/>
            <person name="Martin F."/>
            <person name="Nordberg H.P."/>
            <person name="Cantor M.N."/>
            <person name="Hua S.X."/>
        </authorList>
    </citation>
    <scope>NUCLEOTIDE SEQUENCE [LARGE SCALE GENOMIC DNA]</scope>
    <source>
        <strain evidence="1 2">Ve08.2h10</strain>
    </source>
</reference>
<reference evidence="2" key="2">
    <citation type="submission" date="2015-01" db="EMBL/GenBank/DDBJ databases">
        <title>Evolutionary Origins and Diversification of the Mycorrhizal Mutualists.</title>
        <authorList>
            <consortium name="DOE Joint Genome Institute"/>
            <consortium name="Mycorrhizal Genomics Consortium"/>
            <person name="Kohler A."/>
            <person name="Kuo A."/>
            <person name="Nagy L.G."/>
            <person name="Floudas D."/>
            <person name="Copeland A."/>
            <person name="Barry K.W."/>
            <person name="Cichocki N."/>
            <person name="Veneault-Fourrey C."/>
            <person name="LaButti K."/>
            <person name="Lindquist E.A."/>
            <person name="Lipzen A."/>
            <person name="Lundell T."/>
            <person name="Morin E."/>
            <person name="Murat C."/>
            <person name="Riley R."/>
            <person name="Ohm R."/>
            <person name="Sun H."/>
            <person name="Tunlid A."/>
            <person name="Henrissat B."/>
            <person name="Grigoriev I.V."/>
            <person name="Hibbett D.S."/>
            <person name="Martin F."/>
        </authorList>
    </citation>
    <scope>NUCLEOTIDE SEQUENCE [LARGE SCALE GENOMIC DNA]</scope>
    <source>
        <strain evidence="2">Ve08.2h10</strain>
    </source>
</reference>
<evidence type="ECO:0000313" key="2">
    <source>
        <dbReference type="Proteomes" id="UP000054538"/>
    </source>
</evidence>
<dbReference type="AlphaFoldDB" id="A0A0D0CTL8"/>
<proteinExistence type="predicted"/>
<dbReference type="InParanoid" id="A0A0D0CTL8"/>
<organism evidence="1 2">
    <name type="scientific">Paxillus rubicundulus Ve08.2h10</name>
    <dbReference type="NCBI Taxonomy" id="930991"/>
    <lineage>
        <taxon>Eukaryota</taxon>
        <taxon>Fungi</taxon>
        <taxon>Dikarya</taxon>
        <taxon>Basidiomycota</taxon>
        <taxon>Agaricomycotina</taxon>
        <taxon>Agaricomycetes</taxon>
        <taxon>Agaricomycetidae</taxon>
        <taxon>Boletales</taxon>
        <taxon>Paxilineae</taxon>
        <taxon>Paxillaceae</taxon>
        <taxon>Paxillus</taxon>
    </lineage>
</organism>
<dbReference type="Proteomes" id="UP000054538">
    <property type="component" value="Unassembled WGS sequence"/>
</dbReference>